<dbReference type="Proteomes" id="UP000016023">
    <property type="component" value="Unassembled WGS sequence"/>
</dbReference>
<dbReference type="PATRIC" id="fig|883158.3.peg.806"/>
<evidence type="ECO:0000256" key="1">
    <source>
        <dbReference type="SAM" id="MobiDB-lite"/>
    </source>
</evidence>
<protein>
    <recommendedName>
        <fullName evidence="4">Hemagglutinin protein HagB</fullName>
    </recommendedName>
</protein>
<accession>H1Q1L0</accession>
<sequence length="289" mass="32059">MIKSKVISGTLSSLFSLGRHASLMMQLHETISKVPAAKMLLTDVDLTNWKRDIETESDVARAIASTEEAILLKRKDAERDKLIASLFIEIRTAARSQFAARSEAGTRLKLIVDTYKGLTKEAYDEEMAHIRGLLVDLTKPAALADMATLGLQPLADMLKTSNEEFAKLFAHRNDTKAADLLPNGKKIRLKNDDTMTEVFRHIEAAYLTASTDEDRQIISDLIDRINQINSDAKARHKESKALKKLAADKKKPDGGKKPSDPQKPDDSKKPDDGKTPKPGREEDPGEDKV</sequence>
<gene>
    <name evidence="2" type="ORF">HMPREF9140_00798</name>
</gene>
<organism evidence="2 3">
    <name type="scientific">Prevotella micans F0438</name>
    <dbReference type="NCBI Taxonomy" id="883158"/>
    <lineage>
        <taxon>Bacteria</taxon>
        <taxon>Pseudomonadati</taxon>
        <taxon>Bacteroidota</taxon>
        <taxon>Bacteroidia</taxon>
        <taxon>Bacteroidales</taxon>
        <taxon>Prevotellaceae</taxon>
        <taxon>Prevotella</taxon>
    </lineage>
</organism>
<dbReference type="HOGENOM" id="CLU_057108_1_0_10"/>
<evidence type="ECO:0000313" key="3">
    <source>
        <dbReference type="Proteomes" id="UP000016023"/>
    </source>
</evidence>
<keyword evidence="3" id="KW-1185">Reference proteome</keyword>
<comment type="caution">
    <text evidence="2">The sequence shown here is derived from an EMBL/GenBank/DDBJ whole genome shotgun (WGS) entry which is preliminary data.</text>
</comment>
<dbReference type="EMBL" id="AGWK01000026">
    <property type="protein sequence ID" value="EHO71857.1"/>
    <property type="molecule type" value="Genomic_DNA"/>
</dbReference>
<proteinExistence type="predicted"/>
<feature type="region of interest" description="Disordered" evidence="1">
    <location>
        <begin position="233"/>
        <end position="289"/>
    </location>
</feature>
<dbReference type="Pfam" id="PF19775">
    <property type="entry name" value="DUF6261"/>
    <property type="match status" value="1"/>
</dbReference>
<evidence type="ECO:0000313" key="2">
    <source>
        <dbReference type="EMBL" id="EHO71857.1"/>
    </source>
</evidence>
<dbReference type="RefSeq" id="WP_006951895.1">
    <property type="nucleotide sequence ID" value="NZ_JH594521.1"/>
</dbReference>
<dbReference type="AlphaFoldDB" id="H1Q1L0"/>
<dbReference type="InterPro" id="IPR046228">
    <property type="entry name" value="DUF6261"/>
</dbReference>
<evidence type="ECO:0008006" key="4">
    <source>
        <dbReference type="Google" id="ProtNLM"/>
    </source>
</evidence>
<feature type="compositionally biased region" description="Basic and acidic residues" evidence="1">
    <location>
        <begin position="239"/>
        <end position="289"/>
    </location>
</feature>
<dbReference type="STRING" id="883158.HMPREF9140_00798"/>
<reference evidence="2 3" key="1">
    <citation type="submission" date="2011-12" db="EMBL/GenBank/DDBJ databases">
        <title>The Genome Sequence of Prevotella micans F0438.</title>
        <authorList>
            <consortium name="The Broad Institute Genome Sequencing Platform"/>
            <person name="Earl A."/>
            <person name="Ward D."/>
            <person name="Feldgarden M."/>
            <person name="Gevers D."/>
            <person name="Izard J."/>
            <person name="Baranova O.V."/>
            <person name="Blanton J.M."/>
            <person name="Wade W.G."/>
            <person name="Dewhirst F.E."/>
            <person name="Young S.K."/>
            <person name="Zeng Q."/>
            <person name="Gargeya S."/>
            <person name="Fitzgerald M."/>
            <person name="Haas B."/>
            <person name="Abouelleil A."/>
            <person name="Alvarado L."/>
            <person name="Arachchi H.M."/>
            <person name="Berlin A."/>
            <person name="Chapman S.B."/>
            <person name="Gearin G."/>
            <person name="Goldberg J."/>
            <person name="Griggs A."/>
            <person name="Gujja S."/>
            <person name="Hansen M."/>
            <person name="Heiman D."/>
            <person name="Howarth C."/>
            <person name="Larimer J."/>
            <person name="Lui A."/>
            <person name="MacDonald P.J.P."/>
            <person name="McCowen C."/>
            <person name="Montmayeur A."/>
            <person name="Murphy C."/>
            <person name="Neiman D."/>
            <person name="Pearson M."/>
            <person name="Priest M."/>
            <person name="Roberts A."/>
            <person name="Saif S."/>
            <person name="Shea T."/>
            <person name="Sisk P."/>
            <person name="Stolte C."/>
            <person name="Sykes S."/>
            <person name="Wortman J."/>
            <person name="Nusbaum C."/>
            <person name="Birren B."/>
        </authorList>
    </citation>
    <scope>NUCLEOTIDE SEQUENCE [LARGE SCALE GENOMIC DNA]</scope>
    <source>
        <strain evidence="2 3">F0438</strain>
    </source>
</reference>
<name>H1Q1L0_9BACT</name>